<gene>
    <name evidence="4" type="ORF">L596_003500</name>
</gene>
<dbReference type="InterPro" id="IPR014721">
    <property type="entry name" value="Ribsml_uS5_D2-typ_fold_subgr"/>
</dbReference>
<sequence length="668" mass="74128">MSGFDEANESPLTCSDGANLEARRTIQLLDDEVSRKICVGQVIISLAGACKELLDNALDAGATIIEIKAKDNGYESLEICDNGHGISSNDFNALCKPHSTSKISSVDDFQTLQTLGFRGEALNALSAIGTVSITTRSLASALGTRLDFNHKGEIVMRTTVPRQCGTTVLVRNLFETFPVRRQEFEKHSRREYCKLLAVVQSFALSRSDVRFVCSSTIGSKRTESIATPGGKAKLNNVIKSLFGAKSEKAEVLEIINTPPNENITAIYGAAEMGVEFYSRFKIEGYVSSCEHGSGRNNPDRQFLYVNRRPIEYSRICRIVNHIYQQYNRGRYCMLVAFITVPGDRIDVNVSPDKRSVFVEDEKELFALVHSSMLATFTSIQGQYQTIETKKGSPLLLSSPFRASQNAVSGSRPSQIRKRLLGTSSDYPEAKRGPNAAMKSLYNFAFQKVTKPAGPGGSNDVFVDSEQIPVIRDGVNAITPSITKETNEKFLENRLSISDFRAPPSQPVPHIYYNKMENNADLDVVLVEEDLQAIRTSSPGALKPVDAKLPVTTVVTEAVAHNDAVFKVPDIPAKYVKKGSVDERKEEDVKAPRKKRKVFWRTQQTVTFSLSRLASRIRKLNKRADRKEKKKLLQQEVQDNYNCGVQDGATAENELRMLLSLVGNQTLMR</sequence>
<dbReference type="InterPro" id="IPR014762">
    <property type="entry name" value="DNA_mismatch_repair_CS"/>
</dbReference>
<keyword evidence="2" id="KW-0227">DNA damage</keyword>
<dbReference type="SUPFAM" id="SSF54211">
    <property type="entry name" value="Ribosomal protein S5 domain 2-like"/>
    <property type="match status" value="1"/>
</dbReference>
<evidence type="ECO:0000313" key="5">
    <source>
        <dbReference type="Proteomes" id="UP000298663"/>
    </source>
</evidence>
<dbReference type="EMBL" id="CM016762">
    <property type="protein sequence ID" value="TMS36305.1"/>
    <property type="molecule type" value="Genomic_DNA"/>
</dbReference>
<dbReference type="PANTHER" id="PTHR10073:SF52">
    <property type="entry name" value="MISMATCH REPAIR ENDONUCLEASE PMS2"/>
    <property type="match status" value="1"/>
</dbReference>
<keyword evidence="5" id="KW-1185">Reference proteome</keyword>
<dbReference type="NCBIfam" id="TIGR00585">
    <property type="entry name" value="mutl"/>
    <property type="match status" value="1"/>
</dbReference>
<reference evidence="4 5" key="2">
    <citation type="journal article" date="2019" name="G3 (Bethesda)">
        <title>Hybrid Assembly of the Genome of the Entomopathogenic Nematode Steinernema carpocapsae Identifies the X-Chromosome.</title>
        <authorList>
            <person name="Serra L."/>
            <person name="Macchietto M."/>
            <person name="Macias-Munoz A."/>
            <person name="McGill C.J."/>
            <person name="Rodriguez I.M."/>
            <person name="Rodriguez B."/>
            <person name="Murad R."/>
            <person name="Mortazavi A."/>
        </authorList>
    </citation>
    <scope>NUCLEOTIDE SEQUENCE [LARGE SCALE GENOMIC DNA]</scope>
    <source>
        <strain evidence="4 5">ALL</strain>
    </source>
</reference>
<proteinExistence type="inferred from homology"/>
<dbReference type="SUPFAM" id="SSF55874">
    <property type="entry name" value="ATPase domain of HSP90 chaperone/DNA topoisomerase II/histidine kinase"/>
    <property type="match status" value="1"/>
</dbReference>
<dbReference type="GO" id="GO:0032389">
    <property type="term" value="C:MutLalpha complex"/>
    <property type="evidence" value="ECO:0007669"/>
    <property type="project" value="TreeGrafter"/>
</dbReference>
<dbReference type="PROSITE" id="PS00058">
    <property type="entry name" value="DNA_MISMATCH_REPAIR_1"/>
    <property type="match status" value="1"/>
</dbReference>
<evidence type="ECO:0000256" key="2">
    <source>
        <dbReference type="ARBA" id="ARBA00022763"/>
    </source>
</evidence>
<feature type="domain" description="DNA mismatch repair protein S5" evidence="3">
    <location>
        <begin position="263"/>
        <end position="377"/>
    </location>
</feature>
<dbReference type="Proteomes" id="UP000298663">
    <property type="component" value="Chromosome X"/>
</dbReference>
<evidence type="ECO:0000259" key="3">
    <source>
        <dbReference type="SMART" id="SM01340"/>
    </source>
</evidence>
<dbReference type="Gene3D" id="3.30.230.10">
    <property type="match status" value="1"/>
</dbReference>
<dbReference type="AlphaFoldDB" id="A0A4U8UUD6"/>
<dbReference type="InterPro" id="IPR036890">
    <property type="entry name" value="HATPase_C_sf"/>
</dbReference>
<dbReference type="EMBL" id="AZBU02000001">
    <property type="protein sequence ID" value="TMS36305.1"/>
    <property type="molecule type" value="Genomic_DNA"/>
</dbReference>
<dbReference type="InterPro" id="IPR002099">
    <property type="entry name" value="MutL/Mlh/PMS"/>
</dbReference>
<dbReference type="GO" id="GO:0140664">
    <property type="term" value="F:ATP-dependent DNA damage sensor activity"/>
    <property type="evidence" value="ECO:0007669"/>
    <property type="project" value="InterPro"/>
</dbReference>
<dbReference type="Pfam" id="PF13589">
    <property type="entry name" value="HATPase_c_3"/>
    <property type="match status" value="1"/>
</dbReference>
<dbReference type="PANTHER" id="PTHR10073">
    <property type="entry name" value="DNA MISMATCH REPAIR PROTEIN MLH, PMS, MUTL"/>
    <property type="match status" value="1"/>
</dbReference>
<dbReference type="FunFam" id="3.30.565.10:FF:000017">
    <property type="entry name" value="PMS1 homolog 1, mismatch repair system component"/>
    <property type="match status" value="1"/>
</dbReference>
<dbReference type="InterPro" id="IPR038973">
    <property type="entry name" value="MutL/Mlh/Pms-like"/>
</dbReference>
<dbReference type="STRING" id="34508.A0A4U8UUD6"/>
<dbReference type="CDD" id="cd03484">
    <property type="entry name" value="MutL_Trans_hPMS_2_like"/>
    <property type="match status" value="1"/>
</dbReference>
<dbReference type="GO" id="GO:0016887">
    <property type="term" value="F:ATP hydrolysis activity"/>
    <property type="evidence" value="ECO:0007669"/>
    <property type="project" value="InterPro"/>
</dbReference>
<dbReference type="CDD" id="cd16926">
    <property type="entry name" value="HATPase_MutL-MLH-PMS-like"/>
    <property type="match status" value="1"/>
</dbReference>
<dbReference type="OrthoDB" id="10254304at2759"/>
<dbReference type="InterPro" id="IPR020568">
    <property type="entry name" value="Ribosomal_Su5_D2-typ_SF"/>
</dbReference>
<accession>A0A4U8UUD6</accession>
<comment type="caution">
    <text evidence="4">The sequence shown here is derived from an EMBL/GenBank/DDBJ whole genome shotgun (WGS) entry which is preliminary data.</text>
</comment>
<dbReference type="GO" id="GO:0006298">
    <property type="term" value="P:mismatch repair"/>
    <property type="evidence" value="ECO:0007669"/>
    <property type="project" value="InterPro"/>
</dbReference>
<dbReference type="InterPro" id="IPR013507">
    <property type="entry name" value="DNA_mismatch_S5_2-like"/>
</dbReference>
<dbReference type="Pfam" id="PF01119">
    <property type="entry name" value="DNA_mis_repair"/>
    <property type="match status" value="1"/>
</dbReference>
<comment type="similarity">
    <text evidence="1">Belongs to the DNA mismatch repair MutL/HexB family.</text>
</comment>
<dbReference type="SMART" id="SM01340">
    <property type="entry name" value="DNA_mis_repair"/>
    <property type="match status" value="1"/>
</dbReference>
<dbReference type="GO" id="GO:0030983">
    <property type="term" value="F:mismatched DNA binding"/>
    <property type="evidence" value="ECO:0007669"/>
    <property type="project" value="InterPro"/>
</dbReference>
<dbReference type="GO" id="GO:0005524">
    <property type="term" value="F:ATP binding"/>
    <property type="evidence" value="ECO:0007669"/>
    <property type="project" value="InterPro"/>
</dbReference>
<name>A0A4U8UUD6_STECR</name>
<reference evidence="4 5" key="1">
    <citation type="journal article" date="2015" name="Genome Biol.">
        <title>Comparative genomics of Steinernema reveals deeply conserved gene regulatory networks.</title>
        <authorList>
            <person name="Dillman A.R."/>
            <person name="Macchietto M."/>
            <person name="Porter C.F."/>
            <person name="Rogers A."/>
            <person name="Williams B."/>
            <person name="Antoshechkin I."/>
            <person name="Lee M.M."/>
            <person name="Goodwin Z."/>
            <person name="Lu X."/>
            <person name="Lewis E.E."/>
            <person name="Goodrich-Blair H."/>
            <person name="Stock S.P."/>
            <person name="Adams B.J."/>
            <person name="Sternberg P.W."/>
            <person name="Mortazavi A."/>
        </authorList>
    </citation>
    <scope>NUCLEOTIDE SEQUENCE [LARGE SCALE GENOMIC DNA]</scope>
    <source>
        <strain evidence="4 5">ALL</strain>
    </source>
</reference>
<evidence type="ECO:0000313" key="4">
    <source>
        <dbReference type="EMBL" id="TMS36305.1"/>
    </source>
</evidence>
<protein>
    <recommendedName>
        <fullName evidence="3">DNA mismatch repair protein S5 domain-containing protein</fullName>
    </recommendedName>
</protein>
<evidence type="ECO:0000256" key="1">
    <source>
        <dbReference type="ARBA" id="ARBA00006082"/>
    </source>
</evidence>
<organism evidence="4 5">
    <name type="scientific">Steinernema carpocapsae</name>
    <name type="common">Entomopathogenic nematode</name>
    <dbReference type="NCBI Taxonomy" id="34508"/>
    <lineage>
        <taxon>Eukaryota</taxon>
        <taxon>Metazoa</taxon>
        <taxon>Ecdysozoa</taxon>
        <taxon>Nematoda</taxon>
        <taxon>Chromadorea</taxon>
        <taxon>Rhabditida</taxon>
        <taxon>Tylenchina</taxon>
        <taxon>Panagrolaimomorpha</taxon>
        <taxon>Strongyloidoidea</taxon>
        <taxon>Steinernematidae</taxon>
        <taxon>Steinernema</taxon>
    </lineage>
</organism>
<dbReference type="Gene3D" id="3.30.565.10">
    <property type="entry name" value="Histidine kinase-like ATPase, C-terminal domain"/>
    <property type="match status" value="1"/>
</dbReference>